<accession>A0A2U9ILJ3</accession>
<protein>
    <submittedName>
        <fullName evidence="1">Uncharacterized protein</fullName>
    </submittedName>
</protein>
<dbReference type="Proteomes" id="UP000248410">
    <property type="component" value="Chromosome"/>
</dbReference>
<reference evidence="1 2" key="1">
    <citation type="submission" date="2018-05" db="EMBL/GenBank/DDBJ databases">
        <title>Complete Genome Sequences of Extremely Thermoacidophilic, Metal-Mobilizing Type-Strain Members of the Archaeal Family Sulfolobaceae: Acidianus brierleyi DSM-1651T, Acidianus sulfidivorans DSM-18786T, Metallosphaera hakonensis DSM-7519T, and Metallosphaera prunae DSM-10039T.</title>
        <authorList>
            <person name="Counts J.A."/>
            <person name="Kelly R.M."/>
        </authorList>
    </citation>
    <scope>NUCLEOTIDE SEQUENCE [LARGE SCALE GENOMIC DNA]</scope>
    <source>
        <strain evidence="1 2">JP7</strain>
    </source>
</reference>
<dbReference type="KEGG" id="asul:DFR86_04470"/>
<proteinExistence type="predicted"/>
<sequence>MPFYVFNDIAVDGFFMDKISAPEDRIYLITSTCKNEEVQGITPIPIERILELLREGYSLLHLEKLSIDKIDIIETIYNPSSYTRRREKEIQKNLLTKMYINLYNNLFKKISDSKYRLAWYKVELKNDLIYICNSLSKSYTLLYSRDKIFRNNFNKYLD</sequence>
<evidence type="ECO:0000313" key="1">
    <source>
        <dbReference type="EMBL" id="AWR96883.1"/>
    </source>
</evidence>
<dbReference type="EMBL" id="CP029288">
    <property type="protein sequence ID" value="AWR96883.1"/>
    <property type="molecule type" value="Genomic_DNA"/>
</dbReference>
<dbReference type="AlphaFoldDB" id="A0A2U9ILJ3"/>
<dbReference type="RefSeq" id="WP_110379773.1">
    <property type="nucleotide sequence ID" value="NZ_CP029288.2"/>
</dbReference>
<dbReference type="OrthoDB" id="43645at2157"/>
<evidence type="ECO:0000313" key="2">
    <source>
        <dbReference type="Proteomes" id="UP000248410"/>
    </source>
</evidence>
<name>A0A2U9ILJ3_9CREN</name>
<dbReference type="GeneID" id="36837197"/>
<keyword evidence="2" id="KW-1185">Reference proteome</keyword>
<gene>
    <name evidence="1" type="ORF">DFR86_04470</name>
</gene>
<organism evidence="1 2">
    <name type="scientific">Acidianus sulfidivorans JP7</name>
    <dbReference type="NCBI Taxonomy" id="619593"/>
    <lineage>
        <taxon>Archaea</taxon>
        <taxon>Thermoproteota</taxon>
        <taxon>Thermoprotei</taxon>
        <taxon>Sulfolobales</taxon>
        <taxon>Sulfolobaceae</taxon>
        <taxon>Acidianus</taxon>
    </lineage>
</organism>